<proteinExistence type="inferred from homology"/>
<keyword evidence="15" id="KW-1185">Reference proteome</keyword>
<protein>
    <recommendedName>
        <fullName evidence="9">Homeobox protein Hox-D1</fullName>
    </recommendedName>
</protein>
<evidence type="ECO:0000256" key="9">
    <source>
        <dbReference type="ARBA" id="ARBA00040128"/>
    </source>
</evidence>
<evidence type="ECO:0000256" key="7">
    <source>
        <dbReference type="ARBA" id="ARBA00023242"/>
    </source>
</evidence>
<dbReference type="Pfam" id="PF00046">
    <property type="entry name" value="Homeodomain"/>
    <property type="match status" value="1"/>
</dbReference>
<dbReference type="PROSITE" id="PS50071">
    <property type="entry name" value="HOMEOBOX_2"/>
    <property type="match status" value="1"/>
</dbReference>
<dbReference type="PANTHER" id="PTHR45946:SF1">
    <property type="entry name" value="HOMEOBOX PROTEIN HOX-D1"/>
    <property type="match status" value="1"/>
</dbReference>
<dbReference type="GO" id="GO:0000981">
    <property type="term" value="F:DNA-binding transcription factor activity, RNA polymerase II-specific"/>
    <property type="evidence" value="ECO:0007669"/>
    <property type="project" value="InterPro"/>
</dbReference>
<dbReference type="CDD" id="cd00086">
    <property type="entry name" value="homeodomain"/>
    <property type="match status" value="1"/>
</dbReference>
<evidence type="ECO:0000256" key="12">
    <source>
        <dbReference type="SAM" id="MobiDB-lite"/>
    </source>
</evidence>
<dbReference type="AlphaFoldDB" id="A0AAD3M233"/>
<evidence type="ECO:0000256" key="2">
    <source>
        <dbReference type="ARBA" id="ARBA00022473"/>
    </source>
</evidence>
<dbReference type="InterPro" id="IPR017970">
    <property type="entry name" value="Homeobox_CS"/>
</dbReference>
<dbReference type="PROSITE" id="PS00027">
    <property type="entry name" value="HOMEOBOX_1"/>
    <property type="match status" value="1"/>
</dbReference>
<keyword evidence="3" id="KW-0805">Transcription regulation</keyword>
<evidence type="ECO:0000256" key="1">
    <source>
        <dbReference type="ARBA" id="ARBA00004123"/>
    </source>
</evidence>
<dbReference type="InterPro" id="IPR046327">
    <property type="entry name" value="HXA1/B1/D1"/>
</dbReference>
<feature type="DNA-binding region" description="Homeobox" evidence="10">
    <location>
        <begin position="241"/>
        <end position="300"/>
    </location>
</feature>
<dbReference type="Proteomes" id="UP001279410">
    <property type="component" value="Unassembled WGS sequence"/>
</dbReference>
<evidence type="ECO:0000256" key="4">
    <source>
        <dbReference type="ARBA" id="ARBA00023125"/>
    </source>
</evidence>
<accession>A0AAD3M233</accession>
<keyword evidence="6" id="KW-0804">Transcription</keyword>
<dbReference type="PRINTS" id="PR00024">
    <property type="entry name" value="HOMEOBOX"/>
</dbReference>
<sequence length="336" mass="36482">MTSYQELTAEGESSPLFTGCCRAKEVINRDLGGRTHPELGSRDEEGKPEVEVASGFHSPHPRYLTLSNSLTLCTSSDSPPPPPPPPPPPSSSSSPPLRHYEILEGFSAPACPHSSRVPWRCRAQGQGSPGRGYCASNNSETRLDDDFGSLPEQIQIYSRNGPEIHVAVGSSASSDCNVADLDERSKTFEWMRVKRSQHRAARMHMTCGFSIVGSGVGAVEAGSSSSSSSSSICTDVHPTVNGAPRTSFSTKQLTELEKEFHFNKYLTRARRVEVAGALQLSETQVKVWFQNRRMKQKKLQRDGLLCDPGPAAPHSRSLDTCPSLGPNSPKHLPLNS</sequence>
<evidence type="ECO:0000256" key="8">
    <source>
        <dbReference type="ARBA" id="ARBA00029448"/>
    </source>
</evidence>
<dbReference type="PANTHER" id="PTHR45946">
    <property type="entry name" value="HOMEOBOX PROTEIN ROUGH-RELATED"/>
    <property type="match status" value="1"/>
</dbReference>
<evidence type="ECO:0000313" key="14">
    <source>
        <dbReference type="EMBL" id="GLD46116.1"/>
    </source>
</evidence>
<comment type="caution">
    <text evidence="14">The sequence shown here is derived from an EMBL/GenBank/DDBJ whole genome shotgun (WGS) entry which is preliminary data.</text>
</comment>
<feature type="domain" description="Homeobox" evidence="13">
    <location>
        <begin position="239"/>
        <end position="299"/>
    </location>
</feature>
<feature type="compositionally biased region" description="Basic and acidic residues" evidence="12">
    <location>
        <begin position="29"/>
        <end position="50"/>
    </location>
</feature>
<evidence type="ECO:0000256" key="11">
    <source>
        <dbReference type="RuleBase" id="RU000682"/>
    </source>
</evidence>
<dbReference type="InterPro" id="IPR020479">
    <property type="entry name" value="HD_metazoa"/>
</dbReference>
<dbReference type="SMART" id="SM00389">
    <property type="entry name" value="HOX"/>
    <property type="match status" value="1"/>
</dbReference>
<reference evidence="14" key="1">
    <citation type="submission" date="2022-08" db="EMBL/GenBank/DDBJ databases">
        <title>Genome sequencing of akame (Lates japonicus).</title>
        <authorList>
            <person name="Hashiguchi Y."/>
            <person name="Takahashi H."/>
        </authorList>
    </citation>
    <scope>NUCLEOTIDE SEQUENCE</scope>
    <source>
        <strain evidence="14">Kochi</strain>
    </source>
</reference>
<evidence type="ECO:0000256" key="6">
    <source>
        <dbReference type="ARBA" id="ARBA00023163"/>
    </source>
</evidence>
<feature type="region of interest" description="Disordered" evidence="12">
    <location>
        <begin position="225"/>
        <end position="246"/>
    </location>
</feature>
<name>A0AAD3M233_LATJO</name>
<dbReference type="GO" id="GO:0000978">
    <property type="term" value="F:RNA polymerase II cis-regulatory region sequence-specific DNA binding"/>
    <property type="evidence" value="ECO:0007669"/>
    <property type="project" value="TreeGrafter"/>
</dbReference>
<dbReference type="EMBL" id="BRZM01000001">
    <property type="protein sequence ID" value="GLD46116.1"/>
    <property type="molecule type" value="Genomic_DNA"/>
</dbReference>
<evidence type="ECO:0000313" key="15">
    <source>
        <dbReference type="Proteomes" id="UP001279410"/>
    </source>
</evidence>
<evidence type="ECO:0000256" key="10">
    <source>
        <dbReference type="PROSITE-ProRule" id="PRU00108"/>
    </source>
</evidence>
<feature type="region of interest" description="Disordered" evidence="12">
    <location>
        <begin position="29"/>
        <end position="97"/>
    </location>
</feature>
<feature type="region of interest" description="Disordered" evidence="12">
    <location>
        <begin position="307"/>
        <end position="336"/>
    </location>
</feature>
<dbReference type="InterPro" id="IPR001356">
    <property type="entry name" value="HD"/>
</dbReference>
<dbReference type="SUPFAM" id="SSF46689">
    <property type="entry name" value="Homeodomain-like"/>
    <property type="match status" value="1"/>
</dbReference>
<gene>
    <name evidence="14" type="ORF">AKAME5_000051800</name>
</gene>
<keyword evidence="5 10" id="KW-0371">Homeobox</keyword>
<evidence type="ECO:0000256" key="3">
    <source>
        <dbReference type="ARBA" id="ARBA00023015"/>
    </source>
</evidence>
<dbReference type="GO" id="GO:0005634">
    <property type="term" value="C:nucleus"/>
    <property type="evidence" value="ECO:0007669"/>
    <property type="project" value="UniProtKB-SubCell"/>
</dbReference>
<comment type="subcellular location">
    <subcellularLocation>
        <location evidence="1 10 11">Nucleus</location>
    </subcellularLocation>
</comment>
<keyword evidence="2" id="KW-0217">Developmental protein</keyword>
<dbReference type="Gene3D" id="1.10.10.60">
    <property type="entry name" value="Homeodomain-like"/>
    <property type="match status" value="1"/>
</dbReference>
<feature type="compositionally biased region" description="Low complexity" evidence="12">
    <location>
        <begin position="64"/>
        <end position="77"/>
    </location>
</feature>
<evidence type="ECO:0000259" key="13">
    <source>
        <dbReference type="PROSITE" id="PS50071"/>
    </source>
</evidence>
<comment type="similarity">
    <text evidence="8">Belongs to the Antp homeobox family. Labial subfamily.</text>
</comment>
<dbReference type="SUPFAM" id="SSF101447">
    <property type="entry name" value="Formin homology 2 domain (FH2 domain)"/>
    <property type="match status" value="1"/>
</dbReference>
<dbReference type="InterPro" id="IPR009057">
    <property type="entry name" value="Homeodomain-like_sf"/>
</dbReference>
<organism evidence="14 15">
    <name type="scientific">Lates japonicus</name>
    <name type="common">Japanese lates</name>
    <dbReference type="NCBI Taxonomy" id="270547"/>
    <lineage>
        <taxon>Eukaryota</taxon>
        <taxon>Metazoa</taxon>
        <taxon>Chordata</taxon>
        <taxon>Craniata</taxon>
        <taxon>Vertebrata</taxon>
        <taxon>Euteleostomi</taxon>
        <taxon>Actinopterygii</taxon>
        <taxon>Neopterygii</taxon>
        <taxon>Teleostei</taxon>
        <taxon>Neoteleostei</taxon>
        <taxon>Acanthomorphata</taxon>
        <taxon>Carangaria</taxon>
        <taxon>Carangaria incertae sedis</taxon>
        <taxon>Centropomidae</taxon>
        <taxon>Lates</taxon>
    </lineage>
</organism>
<feature type="compositionally biased region" description="Pro residues" evidence="12">
    <location>
        <begin position="78"/>
        <end position="90"/>
    </location>
</feature>
<keyword evidence="4 10" id="KW-0238">DNA-binding</keyword>
<keyword evidence="7 10" id="KW-0539">Nucleus</keyword>
<evidence type="ECO:0000256" key="5">
    <source>
        <dbReference type="ARBA" id="ARBA00023155"/>
    </source>
</evidence>